<sequence>MFRVKSLIDSCSSRILLVTFLKLFSCEACIMKMKHFKECFFYSCLLPQEK</sequence>
<evidence type="ECO:0000313" key="2">
    <source>
        <dbReference type="Proteomes" id="UP000265566"/>
    </source>
</evidence>
<name>A0A396JKC3_MEDTR</name>
<dbReference type="Gramene" id="rna2365">
    <property type="protein sequence ID" value="RHN78720.1"/>
    <property type="gene ID" value="gene2365"/>
</dbReference>
<dbReference type="AlphaFoldDB" id="A0A396JKC3"/>
<comment type="caution">
    <text evidence="1">The sequence shown here is derived from an EMBL/GenBank/DDBJ whole genome shotgun (WGS) entry which is preliminary data.</text>
</comment>
<protein>
    <submittedName>
        <fullName evidence="1">Uncharacterized protein</fullName>
    </submittedName>
</protein>
<proteinExistence type="predicted"/>
<evidence type="ECO:0000313" key="1">
    <source>
        <dbReference type="EMBL" id="RHN78720.1"/>
    </source>
</evidence>
<reference evidence="2" key="1">
    <citation type="journal article" date="2018" name="Nat. Plants">
        <title>Whole-genome landscape of Medicago truncatula symbiotic genes.</title>
        <authorList>
            <person name="Pecrix Y."/>
            <person name="Staton S.E."/>
            <person name="Sallet E."/>
            <person name="Lelandais-Briere C."/>
            <person name="Moreau S."/>
            <person name="Carrere S."/>
            <person name="Blein T."/>
            <person name="Jardinaud M.F."/>
            <person name="Latrasse D."/>
            <person name="Zouine M."/>
            <person name="Zahm M."/>
            <person name="Kreplak J."/>
            <person name="Mayjonade B."/>
            <person name="Satge C."/>
            <person name="Perez M."/>
            <person name="Cauet S."/>
            <person name="Marande W."/>
            <person name="Chantry-Darmon C."/>
            <person name="Lopez-Roques C."/>
            <person name="Bouchez O."/>
            <person name="Berard A."/>
            <person name="Debelle F."/>
            <person name="Munos S."/>
            <person name="Bendahmane A."/>
            <person name="Berges H."/>
            <person name="Niebel A."/>
            <person name="Buitink J."/>
            <person name="Frugier F."/>
            <person name="Benhamed M."/>
            <person name="Crespi M."/>
            <person name="Gouzy J."/>
            <person name="Gamas P."/>
        </authorList>
    </citation>
    <scope>NUCLEOTIDE SEQUENCE [LARGE SCALE GENOMIC DNA]</scope>
    <source>
        <strain evidence="2">cv. Jemalong A17</strain>
    </source>
</reference>
<dbReference type="Proteomes" id="UP000265566">
    <property type="component" value="Chromosome 1"/>
</dbReference>
<organism evidence="1 2">
    <name type="scientific">Medicago truncatula</name>
    <name type="common">Barrel medic</name>
    <name type="synonym">Medicago tribuloides</name>
    <dbReference type="NCBI Taxonomy" id="3880"/>
    <lineage>
        <taxon>Eukaryota</taxon>
        <taxon>Viridiplantae</taxon>
        <taxon>Streptophyta</taxon>
        <taxon>Embryophyta</taxon>
        <taxon>Tracheophyta</taxon>
        <taxon>Spermatophyta</taxon>
        <taxon>Magnoliopsida</taxon>
        <taxon>eudicotyledons</taxon>
        <taxon>Gunneridae</taxon>
        <taxon>Pentapetalae</taxon>
        <taxon>rosids</taxon>
        <taxon>fabids</taxon>
        <taxon>Fabales</taxon>
        <taxon>Fabaceae</taxon>
        <taxon>Papilionoideae</taxon>
        <taxon>50 kb inversion clade</taxon>
        <taxon>NPAAA clade</taxon>
        <taxon>Hologalegina</taxon>
        <taxon>IRL clade</taxon>
        <taxon>Trifolieae</taxon>
        <taxon>Medicago</taxon>
    </lineage>
</organism>
<gene>
    <name evidence="1" type="ORF">MtrunA17_Chr1g0169021</name>
</gene>
<accession>A0A396JKC3</accession>
<dbReference type="EMBL" id="PSQE01000001">
    <property type="protein sequence ID" value="RHN78720.1"/>
    <property type="molecule type" value="Genomic_DNA"/>
</dbReference>